<dbReference type="GO" id="GO:1990837">
    <property type="term" value="F:sequence-specific double-stranded DNA binding"/>
    <property type="evidence" value="ECO:0007669"/>
    <property type="project" value="UniProtKB-ARBA"/>
</dbReference>
<keyword evidence="1" id="KW-0479">Metal-binding</keyword>
<dbReference type="Pfam" id="PF12874">
    <property type="entry name" value="zf-met"/>
    <property type="match status" value="1"/>
</dbReference>
<feature type="domain" description="C2H2-type" evidence="6">
    <location>
        <begin position="529"/>
        <end position="556"/>
    </location>
</feature>
<dbReference type="AlphaFoldDB" id="A0AAN9ULR2"/>
<dbReference type="PANTHER" id="PTHR10039">
    <property type="entry name" value="AMELOGENIN"/>
    <property type="match status" value="1"/>
</dbReference>
<evidence type="ECO:0000256" key="2">
    <source>
        <dbReference type="ARBA" id="ARBA00022737"/>
    </source>
</evidence>
<keyword evidence="2" id="KW-0677">Repeat</keyword>
<name>A0AAN9ULR2_9PEZI</name>
<proteinExistence type="predicted"/>
<dbReference type="InterPro" id="IPR013087">
    <property type="entry name" value="Znf_C2H2_type"/>
</dbReference>
<dbReference type="PANTHER" id="PTHR10039:SF14">
    <property type="entry name" value="NACHT DOMAIN-CONTAINING PROTEIN"/>
    <property type="match status" value="1"/>
</dbReference>
<dbReference type="FunFam" id="3.30.160.60:FF:000303">
    <property type="entry name" value="Zinc finger protein 41"/>
    <property type="match status" value="1"/>
</dbReference>
<dbReference type="PROSITE" id="PS50157">
    <property type="entry name" value="ZINC_FINGER_C2H2_2"/>
    <property type="match status" value="2"/>
</dbReference>
<dbReference type="InterPro" id="IPR054471">
    <property type="entry name" value="GPIID_WHD"/>
</dbReference>
<dbReference type="EMBL" id="JAKJXP020000062">
    <property type="protein sequence ID" value="KAK7750570.1"/>
    <property type="molecule type" value="Genomic_DNA"/>
</dbReference>
<protein>
    <recommendedName>
        <fullName evidence="6">C2H2-type domain-containing protein</fullName>
    </recommendedName>
</protein>
<evidence type="ECO:0000313" key="7">
    <source>
        <dbReference type="EMBL" id="KAK7750570.1"/>
    </source>
</evidence>
<dbReference type="InterPro" id="IPR036236">
    <property type="entry name" value="Znf_C2H2_sf"/>
</dbReference>
<dbReference type="PROSITE" id="PS00028">
    <property type="entry name" value="ZINC_FINGER_C2H2_1"/>
    <property type="match status" value="2"/>
</dbReference>
<keyword evidence="8" id="KW-1185">Reference proteome</keyword>
<sequence>MALGSCEKLYLIIDGLDECKDAERENIASWFRGAVENLTEAEPPRCLFVSQDDKVARNSFCNIPAIKITDDNQDDLAEFAKVWHERIECKFGTLQSHNCHIARIILARSQELFAKYLEDQVNRADLLEELAPAKLPVKLDQVYERILDRVNESKTDNVLKYLNQILGWIVCARRPLRWREIQGAVSIDLENEHIDYKKEISESPKGLFASLVEVKEDGTVELVHGTAREYLLRIGSINLREADYSLSTSSLSYLTLPQMEIERSDEDIRSDLIAGTYAFYDYASACWAMHLSGGVSGLKAGDELTVFQETLETFIELHWSSTHKPLQDTKRIRKALASIESSERFNDIIQAVAWAQRQSGRHGQGPNPDEALKLWQLTQRIRSVLEEMRGHSLLEADAQILRHFYGKNWFKCPRVNCHHYHHGFSTAEEREKHVNKHERPFLCFVSGCPMNVFGYVTKDKLERHLFESHAIDMFDDMEEASYPDPTKAKTANDKGQKVATFECPLCQKKFTRNHNLKNHMRVHEGSKPFTCSICNQQFARKSVCDRHERGHGDKKFKCLGSLKDGGSWGCNAAFGRADKLADHMRSRTGQRCLRPLLLEKSREDGDAKGLGEVNLFADQIGENADALRAAGKTLPSFREFLQLCELDGDVAGLG</sequence>
<evidence type="ECO:0000256" key="5">
    <source>
        <dbReference type="PROSITE-ProRule" id="PRU00042"/>
    </source>
</evidence>
<dbReference type="SUPFAM" id="SSF57667">
    <property type="entry name" value="beta-beta-alpha zinc fingers"/>
    <property type="match status" value="1"/>
</dbReference>
<keyword evidence="3 5" id="KW-0863">Zinc-finger</keyword>
<dbReference type="FunFam" id="3.30.160.60:FF:000100">
    <property type="entry name" value="Zinc finger 45-like"/>
    <property type="match status" value="1"/>
</dbReference>
<dbReference type="Pfam" id="PF00096">
    <property type="entry name" value="zf-C2H2"/>
    <property type="match status" value="1"/>
</dbReference>
<dbReference type="SMART" id="SM00355">
    <property type="entry name" value="ZnF_C2H2"/>
    <property type="match status" value="4"/>
</dbReference>
<dbReference type="Proteomes" id="UP001320420">
    <property type="component" value="Unassembled WGS sequence"/>
</dbReference>
<dbReference type="GO" id="GO:0008270">
    <property type="term" value="F:zinc ion binding"/>
    <property type="evidence" value="ECO:0007669"/>
    <property type="project" value="UniProtKB-KW"/>
</dbReference>
<dbReference type="Gene3D" id="3.30.160.60">
    <property type="entry name" value="Classic Zinc Finger"/>
    <property type="match status" value="3"/>
</dbReference>
<comment type="caution">
    <text evidence="7">The sequence shown here is derived from an EMBL/GenBank/DDBJ whole genome shotgun (WGS) entry which is preliminary data.</text>
</comment>
<reference evidence="7 8" key="1">
    <citation type="submission" date="2024-02" db="EMBL/GenBank/DDBJ databases">
        <title>De novo assembly and annotation of 12 fungi associated with fruit tree decline syndrome in Ontario, Canada.</title>
        <authorList>
            <person name="Sulman M."/>
            <person name="Ellouze W."/>
            <person name="Ilyukhin E."/>
        </authorList>
    </citation>
    <scope>NUCLEOTIDE SEQUENCE [LARGE SCALE GENOMIC DNA]</scope>
    <source>
        <strain evidence="7 8">M11/M66-122</strain>
    </source>
</reference>
<gene>
    <name evidence="7" type="ORF">SLS62_007546</name>
</gene>
<evidence type="ECO:0000256" key="3">
    <source>
        <dbReference type="ARBA" id="ARBA00022771"/>
    </source>
</evidence>
<dbReference type="Pfam" id="PF22939">
    <property type="entry name" value="WHD_GPIID"/>
    <property type="match status" value="1"/>
</dbReference>
<evidence type="ECO:0000256" key="1">
    <source>
        <dbReference type="ARBA" id="ARBA00022723"/>
    </source>
</evidence>
<feature type="domain" description="C2H2-type" evidence="6">
    <location>
        <begin position="501"/>
        <end position="528"/>
    </location>
</feature>
<evidence type="ECO:0000256" key="4">
    <source>
        <dbReference type="ARBA" id="ARBA00022833"/>
    </source>
</evidence>
<organism evidence="7 8">
    <name type="scientific">Diatrype stigma</name>
    <dbReference type="NCBI Taxonomy" id="117547"/>
    <lineage>
        <taxon>Eukaryota</taxon>
        <taxon>Fungi</taxon>
        <taxon>Dikarya</taxon>
        <taxon>Ascomycota</taxon>
        <taxon>Pezizomycotina</taxon>
        <taxon>Sordariomycetes</taxon>
        <taxon>Xylariomycetidae</taxon>
        <taxon>Xylariales</taxon>
        <taxon>Diatrypaceae</taxon>
        <taxon>Diatrype</taxon>
    </lineage>
</organism>
<keyword evidence="4" id="KW-0862">Zinc</keyword>
<evidence type="ECO:0000259" key="6">
    <source>
        <dbReference type="PROSITE" id="PS50157"/>
    </source>
</evidence>
<accession>A0AAN9ULR2</accession>
<evidence type="ECO:0000313" key="8">
    <source>
        <dbReference type="Proteomes" id="UP001320420"/>
    </source>
</evidence>